<protein>
    <recommendedName>
        <fullName evidence="15">Inactive metallocarboxypeptidase ECM14</fullName>
    </recommendedName>
    <alternativeName>
        <fullName evidence="16">Inactive metallocarboxypeptidase ecm14</fullName>
    </alternativeName>
</protein>
<proteinExistence type="inferred from homology"/>
<keyword evidence="9" id="KW-0378">Hydrolase</keyword>
<reference evidence="20 21" key="2">
    <citation type="journal article" date="2014" name="J. Gen. Appl. Microbiol.">
        <title>The early diverging ascomycetous budding yeast Saitoella complicata has three histone deacetylases belonging to the Clr6, Hos2, and Rpd3 lineages.</title>
        <authorList>
            <person name="Nishida H."/>
            <person name="Matsumoto T."/>
            <person name="Kondo S."/>
            <person name="Hamamoto M."/>
            <person name="Yoshikawa H."/>
        </authorList>
    </citation>
    <scope>NUCLEOTIDE SEQUENCE [LARGE SCALE GENOMIC DNA]</scope>
    <source>
        <strain evidence="20 21">NRRL Y-17804</strain>
    </source>
</reference>
<feature type="domain" description="Peptidase M14" evidence="19">
    <location>
        <begin position="196"/>
        <end position="508"/>
    </location>
</feature>
<feature type="region of interest" description="Disordered" evidence="18">
    <location>
        <begin position="643"/>
        <end position="665"/>
    </location>
</feature>
<reference evidence="20 21" key="1">
    <citation type="journal article" date="2011" name="J. Gen. Appl. Microbiol.">
        <title>Draft genome sequencing of the enigmatic yeast Saitoella complicata.</title>
        <authorList>
            <person name="Nishida H."/>
            <person name="Hamamoto M."/>
            <person name="Sugiyama J."/>
        </authorList>
    </citation>
    <scope>NUCLEOTIDE SEQUENCE [LARGE SCALE GENOMIC DNA]</scope>
    <source>
        <strain evidence="20 21">NRRL Y-17804</strain>
    </source>
</reference>
<keyword evidence="6" id="KW-0645">Protease</keyword>
<dbReference type="PANTHER" id="PTHR11705">
    <property type="entry name" value="PROTEASE FAMILY M14 CARBOXYPEPTIDASE A,B"/>
    <property type="match status" value="1"/>
</dbReference>
<name>A0A0E9NH89_SAICN</name>
<gene>
    <name evidence="20" type="ORF">G7K_2944-t1</name>
</gene>
<keyword evidence="8" id="KW-0732">Signal</keyword>
<evidence type="ECO:0000256" key="10">
    <source>
        <dbReference type="ARBA" id="ARBA00022833"/>
    </source>
</evidence>
<comment type="cofactor">
    <cofactor evidence="1">
        <name>Zn(2+)</name>
        <dbReference type="ChEBI" id="CHEBI:29105"/>
    </cofactor>
</comment>
<dbReference type="PROSITE" id="PS00132">
    <property type="entry name" value="CARBOXYPEPT_ZN_1"/>
    <property type="match status" value="1"/>
</dbReference>
<comment type="subcellular location">
    <subcellularLocation>
        <location evidence="2">Secreted</location>
    </subcellularLocation>
</comment>
<keyword evidence="11" id="KW-0482">Metalloprotease</keyword>
<evidence type="ECO:0000313" key="21">
    <source>
        <dbReference type="Proteomes" id="UP000033140"/>
    </source>
</evidence>
<dbReference type="InterPro" id="IPR000834">
    <property type="entry name" value="Peptidase_M14"/>
</dbReference>
<evidence type="ECO:0000256" key="3">
    <source>
        <dbReference type="ARBA" id="ARBA00005988"/>
    </source>
</evidence>
<evidence type="ECO:0000256" key="17">
    <source>
        <dbReference type="PROSITE-ProRule" id="PRU01379"/>
    </source>
</evidence>
<evidence type="ECO:0000256" key="9">
    <source>
        <dbReference type="ARBA" id="ARBA00022801"/>
    </source>
</evidence>
<keyword evidence="5" id="KW-0121">Carboxypeptidase</keyword>
<evidence type="ECO:0000256" key="8">
    <source>
        <dbReference type="ARBA" id="ARBA00022729"/>
    </source>
</evidence>
<evidence type="ECO:0000256" key="1">
    <source>
        <dbReference type="ARBA" id="ARBA00001947"/>
    </source>
</evidence>
<feature type="compositionally biased region" description="Low complexity" evidence="18">
    <location>
        <begin position="724"/>
        <end position="747"/>
    </location>
</feature>
<dbReference type="InterPro" id="IPR057246">
    <property type="entry name" value="CARBOXYPEPT_ZN_1"/>
</dbReference>
<evidence type="ECO:0000256" key="14">
    <source>
        <dbReference type="ARBA" id="ARBA00025210"/>
    </source>
</evidence>
<dbReference type="CDD" id="cd03860">
    <property type="entry name" value="M14_CP_A-B_like"/>
    <property type="match status" value="1"/>
</dbReference>
<evidence type="ECO:0000256" key="16">
    <source>
        <dbReference type="ARBA" id="ARBA00026213"/>
    </source>
</evidence>
<feature type="region of interest" description="Disordered" evidence="18">
    <location>
        <begin position="680"/>
        <end position="702"/>
    </location>
</feature>
<keyword evidence="10" id="KW-0862">Zinc</keyword>
<dbReference type="FunFam" id="3.40.630.10:FF:000084">
    <property type="entry name" value="Carboxypeptidase B2"/>
    <property type="match status" value="1"/>
</dbReference>
<dbReference type="GO" id="GO:0005576">
    <property type="term" value="C:extracellular region"/>
    <property type="evidence" value="ECO:0007669"/>
    <property type="project" value="UniProtKB-SubCell"/>
</dbReference>
<evidence type="ECO:0000256" key="18">
    <source>
        <dbReference type="SAM" id="MobiDB-lite"/>
    </source>
</evidence>
<reference evidence="20 21" key="3">
    <citation type="journal article" date="2015" name="Genome Announc.">
        <title>Draft Genome Sequence of the Archiascomycetous Yeast Saitoella complicata.</title>
        <authorList>
            <person name="Yamauchi K."/>
            <person name="Kondo S."/>
            <person name="Hamamoto M."/>
            <person name="Takahashi Y."/>
            <person name="Ogura Y."/>
            <person name="Hayashi T."/>
            <person name="Nishida H."/>
        </authorList>
    </citation>
    <scope>NUCLEOTIDE SEQUENCE [LARGE SCALE GENOMIC DNA]</scope>
    <source>
        <strain evidence="20 21">NRRL Y-17804</strain>
    </source>
</reference>
<evidence type="ECO:0000313" key="20">
    <source>
        <dbReference type="EMBL" id="GAO48775.1"/>
    </source>
</evidence>
<evidence type="ECO:0000256" key="12">
    <source>
        <dbReference type="ARBA" id="ARBA00023157"/>
    </source>
</evidence>
<keyword evidence="7" id="KW-0479">Metal-binding</keyword>
<dbReference type="PRINTS" id="PR00765">
    <property type="entry name" value="CRBOXYPTASEA"/>
</dbReference>
<evidence type="ECO:0000256" key="2">
    <source>
        <dbReference type="ARBA" id="ARBA00004613"/>
    </source>
</evidence>
<keyword evidence="13" id="KW-0325">Glycoprotein</keyword>
<dbReference type="PANTHER" id="PTHR11705:SF147">
    <property type="entry name" value="INACTIVE METALLOCARBOXYPEPTIDASE ECM14"/>
    <property type="match status" value="1"/>
</dbReference>
<comment type="caution">
    <text evidence="20">The sequence shown here is derived from an EMBL/GenBank/DDBJ whole genome shotgun (WGS) entry which is preliminary data.</text>
</comment>
<feature type="compositionally biased region" description="Low complexity" evidence="18">
    <location>
        <begin position="645"/>
        <end position="660"/>
    </location>
</feature>
<sequence>MYRDNLESHLLESTTSKFTNTWGTMQLVSAVFGLLLAGNAAIVSAAPQNFIHQSSVALGSSWWDALTGLKDYIQSAHNYEEHRVEKVRYDDHIVIRFNVASTTERTAVEHAAEAMVLDIWSSSSKHVDVHLPQSRSSYFLKSLPRILRESYDLMIPNVQQAIDATNPSPLPASAFQISGKGSIASLPGLPDAFFQDYQPLSTIDAWLHLLTALYPDRASILTIGTTPEGRQILGLKVKSPVQSPQKRKGIFIQGAQHAREWISVSTVCYALHQMVSGYDVDPEVRALVEGFEWTFVPTVNPDGYVYSWEEDRLWRKNRQNTSLPYCKGLDLDRTWGYKWDAGAKTNIATTNPCSENYRGEGPFAATEPRLISDFIQNRTSSGEDDILAFLDLHSYSQTIQYPWAYDCSALPPDAEDLDELGIGIAHAIRRIHHENYDVETVCGNPDPTEAGGMPGAAIDWAYGEQKIRWSYSIKLRDTGSYGFLLPKEEIVPTGEEVFSGIKYLAKFIADKASSTMLPINLSTALLALIPLLAPIVHARTDLEGCVSSQTVAYGGASLIWYVPGTGEICSFLDCGGGRAPPKTTVPGCAAYAGTGTYEPSYLPGYAATGMVQATSTSMSVETGVQGVVTPSVDASTVTAAPEVISSMSMETTESTPTTTPIADLSSSTFFAPGVAETGSSSAAIESSTAPSSSVTSSAFTSTTTSSTGAVSILAASASASSASAPVSGARSSARSSSSPRASVVASSTGATQNSDAQRMVVGGVVDVREIMLCFIISIRSDVWSFSRLFTRRG</sequence>
<dbReference type="Gene3D" id="3.40.630.10">
    <property type="entry name" value="Zn peptidases"/>
    <property type="match status" value="1"/>
</dbReference>
<organism evidence="20 21">
    <name type="scientific">Saitoella complicata (strain BCRC 22490 / CBS 7301 / JCM 7358 / NBRC 10748 / NRRL Y-17804)</name>
    <dbReference type="NCBI Taxonomy" id="698492"/>
    <lineage>
        <taxon>Eukaryota</taxon>
        <taxon>Fungi</taxon>
        <taxon>Dikarya</taxon>
        <taxon>Ascomycota</taxon>
        <taxon>Taphrinomycotina</taxon>
        <taxon>Taphrinomycotina incertae sedis</taxon>
        <taxon>Saitoella</taxon>
    </lineage>
</organism>
<dbReference type="SMART" id="SM00631">
    <property type="entry name" value="Zn_pept"/>
    <property type="match status" value="1"/>
</dbReference>
<feature type="region of interest" description="Disordered" evidence="18">
    <location>
        <begin position="724"/>
        <end position="749"/>
    </location>
</feature>
<dbReference type="AlphaFoldDB" id="A0A0E9NH89"/>
<evidence type="ECO:0000256" key="15">
    <source>
        <dbReference type="ARBA" id="ARBA00026187"/>
    </source>
</evidence>
<evidence type="ECO:0000256" key="13">
    <source>
        <dbReference type="ARBA" id="ARBA00023180"/>
    </source>
</evidence>
<dbReference type="InterPro" id="IPR036990">
    <property type="entry name" value="M14A-like_propep"/>
</dbReference>
<dbReference type="SUPFAM" id="SSF54897">
    <property type="entry name" value="Protease propeptides/inhibitors"/>
    <property type="match status" value="1"/>
</dbReference>
<dbReference type="Gene3D" id="3.30.70.340">
    <property type="entry name" value="Metallocarboxypeptidase-like"/>
    <property type="match status" value="1"/>
</dbReference>
<dbReference type="EMBL" id="BACD03000017">
    <property type="protein sequence ID" value="GAO48775.1"/>
    <property type="molecule type" value="Genomic_DNA"/>
</dbReference>
<dbReference type="SUPFAM" id="SSF53187">
    <property type="entry name" value="Zn-dependent exopeptidases"/>
    <property type="match status" value="1"/>
</dbReference>
<keyword evidence="12" id="KW-1015">Disulfide bond</keyword>
<evidence type="ECO:0000256" key="7">
    <source>
        <dbReference type="ARBA" id="ARBA00022723"/>
    </source>
</evidence>
<evidence type="ECO:0000256" key="4">
    <source>
        <dbReference type="ARBA" id="ARBA00022525"/>
    </source>
</evidence>
<comment type="function">
    <text evidence="14">Inactive carboxypeptidase that may play a role in cell wall organization and biogenesis.</text>
</comment>
<dbReference type="Pfam" id="PF00246">
    <property type="entry name" value="Peptidase_M14"/>
    <property type="match status" value="1"/>
</dbReference>
<dbReference type="GO" id="GO:0006508">
    <property type="term" value="P:proteolysis"/>
    <property type="evidence" value="ECO:0007669"/>
    <property type="project" value="UniProtKB-KW"/>
</dbReference>
<evidence type="ECO:0000256" key="11">
    <source>
        <dbReference type="ARBA" id="ARBA00023049"/>
    </source>
</evidence>
<accession>A0A0E9NH89</accession>
<evidence type="ECO:0000256" key="5">
    <source>
        <dbReference type="ARBA" id="ARBA00022645"/>
    </source>
</evidence>
<dbReference type="Proteomes" id="UP000033140">
    <property type="component" value="Unassembled WGS sequence"/>
</dbReference>
<dbReference type="GO" id="GO:0008270">
    <property type="term" value="F:zinc ion binding"/>
    <property type="evidence" value="ECO:0007669"/>
    <property type="project" value="InterPro"/>
</dbReference>
<comment type="caution">
    <text evidence="17">Lacks conserved residue(s) required for the propagation of feature annotation.</text>
</comment>
<keyword evidence="21" id="KW-1185">Reference proteome</keyword>
<dbReference type="PROSITE" id="PS52035">
    <property type="entry name" value="PEPTIDASE_M14"/>
    <property type="match status" value="1"/>
</dbReference>
<dbReference type="STRING" id="698492.A0A0E9NH89"/>
<evidence type="ECO:0000256" key="6">
    <source>
        <dbReference type="ARBA" id="ARBA00022670"/>
    </source>
</evidence>
<evidence type="ECO:0000259" key="19">
    <source>
        <dbReference type="PROSITE" id="PS52035"/>
    </source>
</evidence>
<keyword evidence="4" id="KW-0964">Secreted</keyword>
<comment type="similarity">
    <text evidence="3 17">Belongs to the peptidase M14 family.</text>
</comment>
<dbReference type="GO" id="GO:0004181">
    <property type="term" value="F:metallocarboxypeptidase activity"/>
    <property type="evidence" value="ECO:0007669"/>
    <property type="project" value="InterPro"/>
</dbReference>